<comment type="subcellular location">
    <subcellularLocation>
        <location evidence="1">Nucleus</location>
    </subcellularLocation>
</comment>
<evidence type="ECO:0000256" key="3">
    <source>
        <dbReference type="ARBA" id="ARBA00022737"/>
    </source>
</evidence>
<dbReference type="GO" id="GO:0000978">
    <property type="term" value="F:RNA polymerase II cis-regulatory region sequence-specific DNA binding"/>
    <property type="evidence" value="ECO:0007669"/>
    <property type="project" value="TreeGrafter"/>
</dbReference>
<dbReference type="InterPro" id="IPR056436">
    <property type="entry name" value="Znf-C2H2_ZIC1-5/GLI1-3-like"/>
</dbReference>
<reference evidence="10 11" key="1">
    <citation type="submission" date="2015-05" db="EMBL/GenBank/DDBJ databases">
        <title>Distinctive expansion of gene families associated with plant cell wall degradation and secondary metabolism in the genomes of grapevine trunk pathogens.</title>
        <authorList>
            <person name="Lawrence D.P."/>
            <person name="Travadon R."/>
            <person name="Rolshausen P.E."/>
            <person name="Baumgartner K."/>
        </authorList>
    </citation>
    <scope>NUCLEOTIDE SEQUENCE [LARGE SCALE GENOMIC DNA]</scope>
    <source>
        <strain evidence="10">UCRPC4</strain>
    </source>
</reference>
<evidence type="ECO:0000313" key="11">
    <source>
        <dbReference type="Proteomes" id="UP000053317"/>
    </source>
</evidence>
<feature type="domain" description="C2H2-type" evidence="9">
    <location>
        <begin position="194"/>
        <end position="224"/>
    </location>
</feature>
<dbReference type="PANTHER" id="PTHR45718:SF7">
    <property type="entry name" value="C2H2-TYPE DOMAIN-CONTAINING PROTEIN"/>
    <property type="match status" value="1"/>
</dbReference>
<organism evidence="10 11">
    <name type="scientific">Phaeomoniella chlamydospora</name>
    <name type="common">Phaeoacremonium chlamydosporum</name>
    <dbReference type="NCBI Taxonomy" id="158046"/>
    <lineage>
        <taxon>Eukaryota</taxon>
        <taxon>Fungi</taxon>
        <taxon>Dikarya</taxon>
        <taxon>Ascomycota</taxon>
        <taxon>Pezizomycotina</taxon>
        <taxon>Eurotiomycetes</taxon>
        <taxon>Chaetothyriomycetidae</taxon>
        <taxon>Phaeomoniellales</taxon>
        <taxon>Phaeomoniellaceae</taxon>
        <taxon>Phaeomoniella</taxon>
    </lineage>
</organism>
<evidence type="ECO:0000256" key="6">
    <source>
        <dbReference type="ARBA" id="ARBA00023242"/>
    </source>
</evidence>
<evidence type="ECO:0000256" key="5">
    <source>
        <dbReference type="ARBA" id="ARBA00022833"/>
    </source>
</evidence>
<dbReference type="EMBL" id="LCWF01000022">
    <property type="protein sequence ID" value="KKY27700.1"/>
    <property type="molecule type" value="Genomic_DNA"/>
</dbReference>
<proteinExistence type="predicted"/>
<dbReference type="AlphaFoldDB" id="A0A0G2HGX3"/>
<dbReference type="FunFam" id="3.30.160.60:FF:000031">
    <property type="entry name" value="GLI family zinc finger 3"/>
    <property type="match status" value="1"/>
</dbReference>
<dbReference type="FunFam" id="3.30.160.60:FF:000201">
    <property type="entry name" value="C2H2 finger domain protein (Gli3)"/>
    <property type="match status" value="1"/>
</dbReference>
<dbReference type="Pfam" id="PF23561">
    <property type="entry name" value="zf-C2H2_15"/>
    <property type="match status" value="1"/>
</dbReference>
<evidence type="ECO:0000313" key="10">
    <source>
        <dbReference type="EMBL" id="KKY27700.1"/>
    </source>
</evidence>
<keyword evidence="3" id="KW-0677">Repeat</keyword>
<dbReference type="PROSITE" id="PS00028">
    <property type="entry name" value="ZINC_FINGER_C2H2_1"/>
    <property type="match status" value="1"/>
</dbReference>
<dbReference type="Pfam" id="PF00096">
    <property type="entry name" value="zf-C2H2"/>
    <property type="match status" value="1"/>
</dbReference>
<dbReference type="Proteomes" id="UP000053317">
    <property type="component" value="Unassembled WGS sequence"/>
</dbReference>
<keyword evidence="4 7" id="KW-0863">Zinc-finger</keyword>
<name>A0A0G2HGX3_PHACM</name>
<keyword evidence="6" id="KW-0539">Nucleus</keyword>
<dbReference type="SMART" id="SM00355">
    <property type="entry name" value="ZnF_C2H2"/>
    <property type="match status" value="3"/>
</dbReference>
<feature type="compositionally biased region" description="Basic residues" evidence="8">
    <location>
        <begin position="49"/>
        <end position="62"/>
    </location>
</feature>
<feature type="region of interest" description="Disordered" evidence="8">
    <location>
        <begin position="88"/>
        <end position="121"/>
    </location>
</feature>
<evidence type="ECO:0000256" key="8">
    <source>
        <dbReference type="SAM" id="MobiDB-lite"/>
    </source>
</evidence>
<evidence type="ECO:0000256" key="2">
    <source>
        <dbReference type="ARBA" id="ARBA00022723"/>
    </source>
</evidence>
<keyword evidence="5" id="KW-0862">Zinc</keyword>
<feature type="compositionally biased region" description="Low complexity" evidence="8">
    <location>
        <begin position="88"/>
        <end position="107"/>
    </location>
</feature>
<dbReference type="Gene3D" id="3.30.160.60">
    <property type="entry name" value="Classic Zinc Finger"/>
    <property type="match status" value="2"/>
</dbReference>
<evidence type="ECO:0000256" key="1">
    <source>
        <dbReference type="ARBA" id="ARBA00004123"/>
    </source>
</evidence>
<accession>A0A0G2HGX3</accession>
<reference evidence="10 11" key="2">
    <citation type="submission" date="2015-05" db="EMBL/GenBank/DDBJ databases">
        <authorList>
            <person name="Morales-Cruz A."/>
            <person name="Amrine K.C."/>
            <person name="Cantu D."/>
        </authorList>
    </citation>
    <scope>NUCLEOTIDE SEQUENCE [LARGE SCALE GENOMIC DNA]</scope>
    <source>
        <strain evidence="10">UCRPC4</strain>
    </source>
</reference>
<dbReference type="InterPro" id="IPR043359">
    <property type="entry name" value="GLI-like"/>
</dbReference>
<dbReference type="GO" id="GO:0005634">
    <property type="term" value="C:nucleus"/>
    <property type="evidence" value="ECO:0007669"/>
    <property type="project" value="UniProtKB-SubCell"/>
</dbReference>
<sequence length="427" mass="45548">MASDDESPASPLSSIASDEFSGAEDDDLPHIAASRDDTISVDSHSASTPRHHGIHPSKRRRIDRAAGTPLSVATAADEDTIAFARATSPADSISSDSSGEVPDSPYGLGAGAKDDEDGGIGGGEQVSVCKWTSCTAGDLGNMDALVLHLHEVHMPHRQKRYSCEWVDCPRKGQAQASGYALRAHMRSHTKEKPFYCALPECDRSFTRSDALAKHMRTVHETEALRPSDPIPKSHSGGPLGAGVGGNGNVKRIKLIFGGGKEKGVPPGMGTRDLPPLPASVADAGGDLVDIDSVPFEMPIPNNYYPIELSSSLSDVELALPPSQLYRLLQMQLHLAEQEGDSLVRDLDNLMNSASDLLGGLGYPKKRNADGTILGVDERSDFVRKAAWRQTESLLREIARGEDDIAKVATIEGSGSPPHDSTMVYEEA</sequence>
<dbReference type="OrthoDB" id="3214149at2759"/>
<dbReference type="InterPro" id="IPR013087">
    <property type="entry name" value="Znf_C2H2_type"/>
</dbReference>
<protein>
    <submittedName>
        <fullName evidence="10">Putative c2h2 finger domain protein</fullName>
    </submittedName>
</protein>
<feature type="region of interest" description="Disordered" evidence="8">
    <location>
        <begin position="220"/>
        <end position="243"/>
    </location>
</feature>
<feature type="domain" description="C2H2-type" evidence="9">
    <location>
        <begin position="161"/>
        <end position="193"/>
    </location>
</feature>
<evidence type="ECO:0000256" key="7">
    <source>
        <dbReference type="PROSITE-ProRule" id="PRU00042"/>
    </source>
</evidence>
<gene>
    <name evidence="10" type="ORF">UCRPC4_g00934</name>
</gene>
<dbReference type="SUPFAM" id="SSF57667">
    <property type="entry name" value="beta-beta-alpha zinc fingers"/>
    <property type="match status" value="1"/>
</dbReference>
<dbReference type="PANTHER" id="PTHR45718">
    <property type="entry name" value="TRANSCRIPTIONAL ACTIVATOR CUBITUS INTERRUPTUS"/>
    <property type="match status" value="1"/>
</dbReference>
<dbReference type="GO" id="GO:0008270">
    <property type="term" value="F:zinc ion binding"/>
    <property type="evidence" value="ECO:0007669"/>
    <property type="project" value="UniProtKB-KW"/>
</dbReference>
<comment type="caution">
    <text evidence="10">The sequence shown here is derived from an EMBL/GenBank/DDBJ whole genome shotgun (WGS) entry which is preliminary data.</text>
</comment>
<evidence type="ECO:0000259" key="9">
    <source>
        <dbReference type="PROSITE" id="PS50157"/>
    </source>
</evidence>
<keyword evidence="2" id="KW-0479">Metal-binding</keyword>
<keyword evidence="11" id="KW-1185">Reference proteome</keyword>
<evidence type="ECO:0000256" key="4">
    <source>
        <dbReference type="ARBA" id="ARBA00022771"/>
    </source>
</evidence>
<dbReference type="InterPro" id="IPR036236">
    <property type="entry name" value="Znf_C2H2_sf"/>
</dbReference>
<dbReference type="GO" id="GO:0000981">
    <property type="term" value="F:DNA-binding transcription factor activity, RNA polymerase II-specific"/>
    <property type="evidence" value="ECO:0007669"/>
    <property type="project" value="TreeGrafter"/>
</dbReference>
<dbReference type="PROSITE" id="PS50157">
    <property type="entry name" value="ZINC_FINGER_C2H2_2"/>
    <property type="match status" value="2"/>
</dbReference>
<feature type="region of interest" description="Disordered" evidence="8">
    <location>
        <begin position="1"/>
        <end position="75"/>
    </location>
</feature>